<feature type="domain" description="Small ribosomal subunit protein uS4 N-terminal" evidence="12">
    <location>
        <begin position="3"/>
        <end position="116"/>
    </location>
</feature>
<dbReference type="Proteomes" id="UP000765509">
    <property type="component" value="Unassembled WGS sequence"/>
</dbReference>
<dbReference type="GO" id="GO:0006364">
    <property type="term" value="P:rRNA processing"/>
    <property type="evidence" value="ECO:0007669"/>
    <property type="project" value="TreeGrafter"/>
</dbReference>
<dbReference type="GO" id="GO:0032040">
    <property type="term" value="C:small-subunit processome"/>
    <property type="evidence" value="ECO:0007669"/>
    <property type="project" value="TreeGrafter"/>
</dbReference>
<dbReference type="OrthoDB" id="10248812at2759"/>
<evidence type="ECO:0000259" key="11">
    <source>
        <dbReference type="SMART" id="SM00363"/>
    </source>
</evidence>
<evidence type="ECO:0000313" key="14">
    <source>
        <dbReference type="Proteomes" id="UP000765509"/>
    </source>
</evidence>
<evidence type="ECO:0000259" key="12">
    <source>
        <dbReference type="SMART" id="SM01390"/>
    </source>
</evidence>
<accession>A0A9Q3BT14</accession>
<dbReference type="SMART" id="SM01390">
    <property type="entry name" value="Ribosomal_S4"/>
    <property type="match status" value="1"/>
</dbReference>
<dbReference type="PROSITE" id="PS50889">
    <property type="entry name" value="S4"/>
    <property type="match status" value="1"/>
</dbReference>
<dbReference type="FunFam" id="3.10.290.10:FF:000006">
    <property type="entry name" value="U3 small nucleolar ribonucleoprotein IMP3"/>
    <property type="match status" value="1"/>
</dbReference>
<dbReference type="SMART" id="SM00363">
    <property type="entry name" value="S4"/>
    <property type="match status" value="1"/>
</dbReference>
<evidence type="ECO:0000256" key="4">
    <source>
        <dbReference type="ARBA" id="ARBA00022730"/>
    </source>
</evidence>
<evidence type="ECO:0000256" key="2">
    <source>
        <dbReference type="ARBA" id="ARBA00007465"/>
    </source>
</evidence>
<dbReference type="CDD" id="cd00165">
    <property type="entry name" value="S4"/>
    <property type="match status" value="1"/>
</dbReference>
<organism evidence="13 14">
    <name type="scientific">Austropuccinia psidii MF-1</name>
    <dbReference type="NCBI Taxonomy" id="1389203"/>
    <lineage>
        <taxon>Eukaryota</taxon>
        <taxon>Fungi</taxon>
        <taxon>Dikarya</taxon>
        <taxon>Basidiomycota</taxon>
        <taxon>Pucciniomycotina</taxon>
        <taxon>Pucciniomycetes</taxon>
        <taxon>Pucciniales</taxon>
        <taxon>Sphaerophragmiaceae</taxon>
        <taxon>Austropuccinia</taxon>
    </lineage>
</organism>
<dbReference type="InterPro" id="IPR002942">
    <property type="entry name" value="S4_RNA-bd"/>
</dbReference>
<dbReference type="InterPro" id="IPR022801">
    <property type="entry name" value="Ribosomal_uS4"/>
</dbReference>
<evidence type="ECO:0000313" key="13">
    <source>
        <dbReference type="EMBL" id="MBW0471839.1"/>
    </source>
</evidence>
<dbReference type="EMBL" id="AVOT02002883">
    <property type="protein sequence ID" value="MBW0471839.1"/>
    <property type="molecule type" value="Genomic_DNA"/>
</dbReference>
<comment type="subcellular location">
    <subcellularLocation>
        <location evidence="1">Nucleus</location>
        <location evidence="1">Nucleolus</location>
    </subcellularLocation>
</comment>
<name>A0A9Q3BT14_9BASI</name>
<proteinExistence type="inferred from homology"/>
<protein>
    <recommendedName>
        <fullName evidence="8">U3 small nucleolar ribonucleoprotein protein IMP3</fullName>
    </recommendedName>
    <alternativeName>
        <fullName evidence="9">U3 small nucleolar ribonucleoprotein protein imp3</fullName>
    </alternativeName>
</protein>
<keyword evidence="6" id="KW-0539">Nucleus</keyword>
<evidence type="ECO:0000256" key="10">
    <source>
        <dbReference type="PROSITE-ProRule" id="PRU00182"/>
    </source>
</evidence>
<comment type="caution">
    <text evidence="13">The sequence shown here is derived from an EMBL/GenBank/DDBJ whole genome shotgun (WGS) entry which is preliminary data.</text>
</comment>
<dbReference type="PANTHER" id="PTHR11831:SF1">
    <property type="entry name" value="U3 SMALL NUCLEOLAR RIBONUCLEOPROTEIN PROTEIN IMP3"/>
    <property type="match status" value="1"/>
</dbReference>
<dbReference type="GO" id="GO:0034457">
    <property type="term" value="C:Mpp10 complex"/>
    <property type="evidence" value="ECO:0007669"/>
    <property type="project" value="TreeGrafter"/>
</dbReference>
<keyword evidence="7" id="KW-0687">Ribonucleoprotein</keyword>
<keyword evidence="3" id="KW-0690">Ribosome biogenesis</keyword>
<keyword evidence="5 10" id="KW-0694">RNA-binding</keyword>
<evidence type="ECO:0000256" key="6">
    <source>
        <dbReference type="ARBA" id="ARBA00023242"/>
    </source>
</evidence>
<evidence type="ECO:0000256" key="7">
    <source>
        <dbReference type="ARBA" id="ARBA00023274"/>
    </source>
</evidence>
<sequence length="191" mass="22386">MRKLKHHEKKLLKKVDFLQWKQDSTLREAKVMRRYHVQRREDYHAYNLLCGDIRKLAHRLSSLPPQDPFRSQTESALLDKLYDMGLLDGLGRTADDQRGGKMSEIESKITVSAFCRRRLAVVACRLKMAETVKMAVQFIEQGHIRVGPDVITDPAFLVTRNMEDFITWVDTSKLKRHLQRYADQLDDFELL</sequence>
<evidence type="ECO:0000256" key="1">
    <source>
        <dbReference type="ARBA" id="ARBA00004604"/>
    </source>
</evidence>
<keyword evidence="14" id="KW-1185">Reference proteome</keyword>
<dbReference type="GO" id="GO:0030515">
    <property type="term" value="F:snoRNA binding"/>
    <property type="evidence" value="ECO:0007669"/>
    <property type="project" value="TreeGrafter"/>
</dbReference>
<dbReference type="AlphaFoldDB" id="A0A9Q3BT14"/>
<reference evidence="13" key="1">
    <citation type="submission" date="2021-03" db="EMBL/GenBank/DDBJ databases">
        <title>Draft genome sequence of rust myrtle Austropuccinia psidii MF-1, a brazilian biotype.</title>
        <authorList>
            <person name="Quecine M.C."/>
            <person name="Pachon D.M.R."/>
            <person name="Bonatelli M.L."/>
            <person name="Correr F.H."/>
            <person name="Franceschini L.M."/>
            <person name="Leite T.F."/>
            <person name="Margarido G.R.A."/>
            <person name="Almeida C.A."/>
            <person name="Ferrarezi J.A."/>
            <person name="Labate C.A."/>
        </authorList>
    </citation>
    <scope>NUCLEOTIDE SEQUENCE</scope>
    <source>
        <strain evidence="13">MF-1</strain>
    </source>
</reference>
<dbReference type="GO" id="GO:0019843">
    <property type="term" value="F:rRNA binding"/>
    <property type="evidence" value="ECO:0007669"/>
    <property type="project" value="UniProtKB-KW"/>
</dbReference>
<dbReference type="Pfam" id="PF01479">
    <property type="entry name" value="S4"/>
    <property type="match status" value="1"/>
</dbReference>
<dbReference type="Pfam" id="PF00163">
    <property type="entry name" value="Ribosomal_S4"/>
    <property type="match status" value="1"/>
</dbReference>
<evidence type="ECO:0000256" key="9">
    <source>
        <dbReference type="ARBA" id="ARBA00072223"/>
    </source>
</evidence>
<gene>
    <name evidence="13" type="ORF">O181_011554</name>
</gene>
<evidence type="ECO:0000256" key="5">
    <source>
        <dbReference type="ARBA" id="ARBA00022884"/>
    </source>
</evidence>
<keyword evidence="4" id="KW-0699">rRNA-binding</keyword>
<evidence type="ECO:0000256" key="8">
    <source>
        <dbReference type="ARBA" id="ARBA00069727"/>
    </source>
</evidence>
<feature type="domain" description="RNA-binding S4" evidence="11">
    <location>
        <begin position="117"/>
        <end position="183"/>
    </location>
</feature>
<dbReference type="PANTHER" id="PTHR11831">
    <property type="entry name" value="30S 40S RIBOSOMAL PROTEIN"/>
    <property type="match status" value="1"/>
</dbReference>
<evidence type="ECO:0000256" key="3">
    <source>
        <dbReference type="ARBA" id="ARBA00022517"/>
    </source>
</evidence>
<dbReference type="SUPFAM" id="SSF55174">
    <property type="entry name" value="Alpha-L RNA-binding motif"/>
    <property type="match status" value="1"/>
</dbReference>
<dbReference type="Gene3D" id="3.10.290.10">
    <property type="entry name" value="RNA-binding S4 domain"/>
    <property type="match status" value="1"/>
</dbReference>
<dbReference type="GO" id="GO:0042274">
    <property type="term" value="P:ribosomal small subunit biogenesis"/>
    <property type="evidence" value="ECO:0007669"/>
    <property type="project" value="TreeGrafter"/>
</dbReference>
<dbReference type="InterPro" id="IPR036986">
    <property type="entry name" value="S4_RNA-bd_sf"/>
</dbReference>
<comment type="similarity">
    <text evidence="2">Belongs to the universal ribosomal protein uS4 family.</text>
</comment>
<dbReference type="InterPro" id="IPR001912">
    <property type="entry name" value="Ribosomal_uS4_N"/>
</dbReference>